<organism evidence="2 3">
    <name type="scientific">Nitrosococcus watsoni (strain C-113)</name>
    <dbReference type="NCBI Taxonomy" id="105559"/>
    <lineage>
        <taxon>Bacteria</taxon>
        <taxon>Pseudomonadati</taxon>
        <taxon>Pseudomonadota</taxon>
        <taxon>Gammaproteobacteria</taxon>
        <taxon>Chromatiales</taxon>
        <taxon>Chromatiaceae</taxon>
        <taxon>Nitrosococcus</taxon>
    </lineage>
</organism>
<dbReference type="AlphaFoldDB" id="D8K511"/>
<dbReference type="STRING" id="105559.Nwat_1047"/>
<dbReference type="KEGG" id="nwa:Nwat_1047"/>
<feature type="compositionally biased region" description="Polar residues" evidence="1">
    <location>
        <begin position="43"/>
        <end position="52"/>
    </location>
</feature>
<sequence length="60" mass="6471">MVSSGIKNRADVVNERGCDGGCARFGKYFLKCTSYHHKGENGGETTSLTPELSDSEIFAV</sequence>
<evidence type="ECO:0000256" key="1">
    <source>
        <dbReference type="SAM" id="MobiDB-lite"/>
    </source>
</evidence>
<keyword evidence="3" id="KW-1185">Reference proteome</keyword>
<feature type="region of interest" description="Disordered" evidence="1">
    <location>
        <begin position="38"/>
        <end position="60"/>
    </location>
</feature>
<reference evidence="2 3" key="1">
    <citation type="submission" date="2010-06" db="EMBL/GenBank/DDBJ databases">
        <title>Complete sequence of chromosome of Nitrosococcus watsoni C-113.</title>
        <authorList>
            <consortium name="US DOE Joint Genome Institute"/>
            <person name="Lucas S."/>
            <person name="Copeland A."/>
            <person name="Lapidus A."/>
            <person name="Cheng J.-F."/>
            <person name="Bruce D."/>
            <person name="Goodwin L."/>
            <person name="Pitluck S."/>
            <person name="Malfatti S.A."/>
            <person name="Chain P.S.G."/>
            <person name="Land M."/>
            <person name="Hauser L."/>
            <person name="Kyrpides N."/>
            <person name="Ivanova N."/>
            <person name="Cambell M.A."/>
            <person name="Heidelberg J.F."/>
            <person name="Klotz M.G."/>
            <person name="Woyke T."/>
        </authorList>
    </citation>
    <scope>NUCLEOTIDE SEQUENCE [LARGE SCALE GENOMIC DNA]</scope>
    <source>
        <strain evidence="2 3">C-113</strain>
    </source>
</reference>
<accession>D8K511</accession>
<dbReference type="HOGENOM" id="CLU_2936945_0_0_6"/>
<gene>
    <name evidence="2" type="ordered locus">Nwat_1047</name>
</gene>
<protein>
    <submittedName>
        <fullName evidence="2">Uncharacterized protein</fullName>
    </submittedName>
</protein>
<evidence type="ECO:0000313" key="2">
    <source>
        <dbReference type="EMBL" id="ADJ27988.1"/>
    </source>
</evidence>
<proteinExistence type="predicted"/>
<evidence type="ECO:0000313" key="3">
    <source>
        <dbReference type="Proteomes" id="UP000000393"/>
    </source>
</evidence>
<name>D8K511_NITWC</name>
<dbReference type="EMBL" id="CP002086">
    <property type="protein sequence ID" value="ADJ27988.1"/>
    <property type="molecule type" value="Genomic_DNA"/>
</dbReference>
<dbReference type="Proteomes" id="UP000000393">
    <property type="component" value="Chromosome"/>
</dbReference>